<evidence type="ECO:0000256" key="2">
    <source>
        <dbReference type="SAM" id="MobiDB-lite"/>
    </source>
</evidence>
<evidence type="ECO:0000259" key="3">
    <source>
        <dbReference type="Pfam" id="PF00080"/>
    </source>
</evidence>
<dbReference type="AlphaFoldDB" id="A0A937FCG7"/>
<dbReference type="SUPFAM" id="SSF49329">
    <property type="entry name" value="Cu,Zn superoxide dismutase-like"/>
    <property type="match status" value="1"/>
</dbReference>
<organism evidence="4 5">
    <name type="scientific">Fulvivirga sediminis</name>
    <dbReference type="NCBI Taxonomy" id="2803949"/>
    <lineage>
        <taxon>Bacteria</taxon>
        <taxon>Pseudomonadati</taxon>
        <taxon>Bacteroidota</taxon>
        <taxon>Cytophagia</taxon>
        <taxon>Cytophagales</taxon>
        <taxon>Fulvivirgaceae</taxon>
        <taxon>Fulvivirga</taxon>
    </lineage>
</organism>
<dbReference type="Gene3D" id="2.60.40.200">
    <property type="entry name" value="Superoxide dismutase, copper/zinc binding domain"/>
    <property type="match status" value="1"/>
</dbReference>
<dbReference type="GO" id="GO:0006801">
    <property type="term" value="P:superoxide metabolic process"/>
    <property type="evidence" value="ECO:0007669"/>
    <property type="project" value="InterPro"/>
</dbReference>
<dbReference type="RefSeq" id="WP_202246157.1">
    <property type="nucleotide sequence ID" value="NZ_JAESIY010000012.1"/>
</dbReference>
<dbReference type="PROSITE" id="PS51257">
    <property type="entry name" value="PROKAR_LIPOPROTEIN"/>
    <property type="match status" value="1"/>
</dbReference>
<reference evidence="4" key="1">
    <citation type="submission" date="2021-01" db="EMBL/GenBank/DDBJ databases">
        <title>Fulvivirga kasyanovii gen. nov., sp nov., a novel member of the phylum Bacteroidetes isolated from seawater in a mussel farm.</title>
        <authorList>
            <person name="Zhao L.-H."/>
            <person name="Wang Z.-J."/>
        </authorList>
    </citation>
    <scope>NUCLEOTIDE SEQUENCE</scope>
    <source>
        <strain evidence="4">2943</strain>
    </source>
</reference>
<sequence length="201" mass="20758">MRKLRSFFLATGIAVSVIACSPGSKDKDSGNMDSMEEKEDTGMTETVTEDVEMKAATAMIEAKSDSEITGTATFTETPDGIAFEINVENAEPGEHAVHIHEKGDCSAADGKSAGGHWNPTGVDHGKRGSETFHKGDIGNMTVGEDGKGSLSIVAEDWTIGGEIDSNVVGKAVIIHAGADDFTSQPSGAAGARIGCGVINAD</sequence>
<gene>
    <name evidence="4" type="ORF">JL102_19590</name>
</gene>
<evidence type="ECO:0000313" key="5">
    <source>
        <dbReference type="Proteomes" id="UP000659388"/>
    </source>
</evidence>
<evidence type="ECO:0000313" key="4">
    <source>
        <dbReference type="EMBL" id="MBL3658365.1"/>
    </source>
</evidence>
<dbReference type="InterPro" id="IPR001424">
    <property type="entry name" value="SOD_Cu_Zn_dom"/>
</dbReference>
<keyword evidence="5" id="KW-1185">Reference proteome</keyword>
<dbReference type="Proteomes" id="UP000659388">
    <property type="component" value="Unassembled WGS sequence"/>
</dbReference>
<accession>A0A937FCG7</accession>
<comment type="similarity">
    <text evidence="1">Belongs to the Cu-Zn superoxide dismutase family.</text>
</comment>
<feature type="domain" description="Superoxide dismutase copper/zinc binding" evidence="3">
    <location>
        <begin position="69"/>
        <end position="198"/>
    </location>
</feature>
<dbReference type="InterPro" id="IPR036423">
    <property type="entry name" value="SOD-like_Cu/Zn_dom_sf"/>
</dbReference>
<dbReference type="CDD" id="cd00305">
    <property type="entry name" value="Cu-Zn_Superoxide_Dismutase"/>
    <property type="match status" value="1"/>
</dbReference>
<evidence type="ECO:0000256" key="1">
    <source>
        <dbReference type="ARBA" id="ARBA00010457"/>
    </source>
</evidence>
<dbReference type="GO" id="GO:0005507">
    <property type="term" value="F:copper ion binding"/>
    <property type="evidence" value="ECO:0007669"/>
    <property type="project" value="InterPro"/>
</dbReference>
<dbReference type="PANTHER" id="PTHR10003">
    <property type="entry name" value="SUPEROXIDE DISMUTASE CU-ZN -RELATED"/>
    <property type="match status" value="1"/>
</dbReference>
<protein>
    <submittedName>
        <fullName evidence="4">Superoxide dismutase family protein</fullName>
    </submittedName>
</protein>
<dbReference type="Pfam" id="PF00080">
    <property type="entry name" value="Sod_Cu"/>
    <property type="match status" value="1"/>
</dbReference>
<feature type="region of interest" description="Disordered" evidence="2">
    <location>
        <begin position="21"/>
        <end position="45"/>
    </location>
</feature>
<comment type="caution">
    <text evidence="4">The sequence shown here is derived from an EMBL/GenBank/DDBJ whole genome shotgun (WGS) entry which is preliminary data.</text>
</comment>
<dbReference type="EMBL" id="JAESIY010000012">
    <property type="protein sequence ID" value="MBL3658365.1"/>
    <property type="molecule type" value="Genomic_DNA"/>
</dbReference>
<dbReference type="InterPro" id="IPR024134">
    <property type="entry name" value="SOD_Cu/Zn_/chaperone"/>
</dbReference>
<name>A0A937FCG7_9BACT</name>
<proteinExistence type="inferred from homology"/>